<dbReference type="PANTHER" id="PTHR28647">
    <property type="entry name" value="UNIQUE CARTILAGE MATRIX-ASSOCIATED PROTEIN"/>
    <property type="match status" value="1"/>
</dbReference>
<evidence type="ECO:0000313" key="11">
    <source>
        <dbReference type="EMBL" id="TNM91438.1"/>
    </source>
</evidence>
<gene>
    <name evidence="11" type="ORF">fugu_019818</name>
</gene>
<evidence type="ECO:0000256" key="4">
    <source>
        <dbReference type="ARBA" id="ARBA00013765"/>
    </source>
</evidence>
<evidence type="ECO:0000256" key="5">
    <source>
        <dbReference type="ARBA" id="ARBA00022525"/>
    </source>
</evidence>
<proteinExistence type="inferred from homology"/>
<dbReference type="GO" id="GO:0048706">
    <property type="term" value="P:embryonic skeletal system development"/>
    <property type="evidence" value="ECO:0007669"/>
    <property type="project" value="TreeGrafter"/>
</dbReference>
<evidence type="ECO:0000256" key="2">
    <source>
        <dbReference type="ARBA" id="ARBA00004498"/>
    </source>
</evidence>
<keyword evidence="8 10" id="KW-0732">Signal</keyword>
<evidence type="ECO:0000256" key="1">
    <source>
        <dbReference type="ARBA" id="ARBA00002111"/>
    </source>
</evidence>
<accession>A0A4Z2BI88</accession>
<sequence>MGSLPAIVLILTFCSMAENAAVRDDSRALRPRGAAQPVFVVGSDASNFFKRRGRRSGRYYAELLAEQRERSFASERWREHNEKRRNVYENYAKEQRNAACPPLRLSVRRHRAATSLPTLGHAPHKEPSGFSINWRVSRLERSREMSEQIREYHYDGLYPRRYWFH</sequence>
<name>A0A4Z2BI88_9TELE</name>
<reference evidence="11 12" key="1">
    <citation type="submission" date="2019-04" db="EMBL/GenBank/DDBJ databases">
        <title>The sequence and de novo assembly of Takifugu bimaculatus genome using PacBio and Hi-C technologies.</title>
        <authorList>
            <person name="Xu P."/>
            <person name="Liu B."/>
            <person name="Zhou Z."/>
        </authorList>
    </citation>
    <scope>NUCLEOTIDE SEQUENCE [LARGE SCALE GENOMIC DNA]</scope>
    <source>
        <strain evidence="11">TB-2018</strain>
        <tissue evidence="11">Muscle</tissue>
    </source>
</reference>
<dbReference type="Pfam" id="PF17085">
    <property type="entry name" value="UCMA"/>
    <property type="match status" value="1"/>
</dbReference>
<comment type="subcellular location">
    <subcellularLocation>
        <location evidence="2">Secreted</location>
        <location evidence="2">Extracellular space</location>
        <location evidence="2">Extracellular matrix</location>
    </subcellularLocation>
</comment>
<keyword evidence="12" id="KW-1185">Reference proteome</keyword>
<feature type="signal peptide" evidence="10">
    <location>
        <begin position="1"/>
        <end position="17"/>
    </location>
</feature>
<dbReference type="InterPro" id="IPR031386">
    <property type="entry name" value="UCMA"/>
</dbReference>
<keyword evidence="7" id="KW-0765">Sulfation</keyword>
<evidence type="ECO:0000256" key="6">
    <source>
        <dbReference type="ARBA" id="ARBA00022530"/>
    </source>
</evidence>
<evidence type="ECO:0000256" key="3">
    <source>
        <dbReference type="ARBA" id="ARBA00011000"/>
    </source>
</evidence>
<protein>
    <recommendedName>
        <fullName evidence="4">Unique cartilage matrix-associated protein</fullName>
    </recommendedName>
</protein>
<dbReference type="EMBL" id="SWLE01000015">
    <property type="protein sequence ID" value="TNM91438.1"/>
    <property type="molecule type" value="Genomic_DNA"/>
</dbReference>
<evidence type="ECO:0000256" key="8">
    <source>
        <dbReference type="ARBA" id="ARBA00022729"/>
    </source>
</evidence>
<keyword evidence="5" id="KW-0964">Secreted</keyword>
<comment type="function">
    <text evidence="1">May be involved in the negative control of osteogenic differentiation of osteochondrogenic precursor cells in peripheral zones of fetal cartilage and at the cartilage-bone interface.</text>
</comment>
<evidence type="ECO:0000256" key="7">
    <source>
        <dbReference type="ARBA" id="ARBA00022641"/>
    </source>
</evidence>
<keyword evidence="9" id="KW-0175">Coiled coil</keyword>
<dbReference type="AlphaFoldDB" id="A0A4Z2BI88"/>
<dbReference type="GO" id="GO:0031012">
    <property type="term" value="C:extracellular matrix"/>
    <property type="evidence" value="ECO:0007669"/>
    <property type="project" value="TreeGrafter"/>
</dbReference>
<dbReference type="Proteomes" id="UP000516260">
    <property type="component" value="Chromosome 22"/>
</dbReference>
<evidence type="ECO:0000256" key="10">
    <source>
        <dbReference type="SAM" id="SignalP"/>
    </source>
</evidence>
<comment type="caution">
    <text evidence="11">The sequence shown here is derived from an EMBL/GenBank/DDBJ whole genome shotgun (WGS) entry which is preliminary data.</text>
</comment>
<dbReference type="PANTHER" id="PTHR28647:SF2">
    <property type="entry name" value="UNIQUE CARTILAGE MATRIX-ASSOCIATED PROTEIN"/>
    <property type="match status" value="1"/>
</dbReference>
<keyword evidence="6" id="KW-0272">Extracellular matrix</keyword>
<evidence type="ECO:0000313" key="12">
    <source>
        <dbReference type="Proteomes" id="UP000516260"/>
    </source>
</evidence>
<feature type="chain" id="PRO_5021274806" description="Unique cartilage matrix-associated protein" evidence="10">
    <location>
        <begin position="18"/>
        <end position="165"/>
    </location>
</feature>
<comment type="similarity">
    <text evidence="3">Belongs to the UCMA family.</text>
</comment>
<evidence type="ECO:0000256" key="9">
    <source>
        <dbReference type="ARBA" id="ARBA00023054"/>
    </source>
</evidence>
<organism evidence="11 12">
    <name type="scientific">Takifugu bimaculatus</name>
    <dbReference type="NCBI Taxonomy" id="433685"/>
    <lineage>
        <taxon>Eukaryota</taxon>
        <taxon>Metazoa</taxon>
        <taxon>Chordata</taxon>
        <taxon>Craniata</taxon>
        <taxon>Vertebrata</taxon>
        <taxon>Euteleostomi</taxon>
        <taxon>Actinopterygii</taxon>
        <taxon>Neopterygii</taxon>
        <taxon>Teleostei</taxon>
        <taxon>Neoteleostei</taxon>
        <taxon>Acanthomorphata</taxon>
        <taxon>Eupercaria</taxon>
        <taxon>Tetraodontiformes</taxon>
        <taxon>Tetradontoidea</taxon>
        <taxon>Tetraodontidae</taxon>
        <taxon>Takifugu</taxon>
    </lineage>
</organism>
<dbReference type="GO" id="GO:0045667">
    <property type="term" value="P:regulation of osteoblast differentiation"/>
    <property type="evidence" value="ECO:0007669"/>
    <property type="project" value="InterPro"/>
</dbReference>